<reference evidence="1" key="1">
    <citation type="submission" date="2019-09" db="EMBL/GenBank/DDBJ databases">
        <authorList>
            <person name="Chandra G."/>
            <person name="Truman W A."/>
        </authorList>
    </citation>
    <scope>NUCLEOTIDE SEQUENCE</scope>
    <source>
        <strain evidence="1">PS683</strain>
    </source>
</reference>
<proteinExistence type="predicted"/>
<dbReference type="EMBL" id="LR700642">
    <property type="protein sequence ID" value="VVM13514.1"/>
    <property type="molecule type" value="Genomic_DNA"/>
</dbReference>
<evidence type="ECO:0000313" key="1">
    <source>
        <dbReference type="EMBL" id="VVM13514.1"/>
    </source>
</evidence>
<sequence>MNALFVMLAPLPCGSGLVRESAVSMATNSAWQAAFAGKLAPTLTAFGSGEGHG</sequence>
<dbReference type="AlphaFoldDB" id="A0A5E6U6G8"/>
<gene>
    <name evidence="1" type="ORF">PS683_01809</name>
</gene>
<accession>A0A5E6U6G8</accession>
<organism evidence="1">
    <name type="scientific">Pseudomonas fluorescens</name>
    <dbReference type="NCBI Taxonomy" id="294"/>
    <lineage>
        <taxon>Bacteria</taxon>
        <taxon>Pseudomonadati</taxon>
        <taxon>Pseudomonadota</taxon>
        <taxon>Gammaproteobacteria</taxon>
        <taxon>Pseudomonadales</taxon>
        <taxon>Pseudomonadaceae</taxon>
        <taxon>Pseudomonas</taxon>
    </lineage>
</organism>
<name>A0A5E6U6G8_PSEFL</name>
<protein>
    <submittedName>
        <fullName evidence="1">Uncharacterized protein</fullName>
    </submittedName>
</protein>